<dbReference type="SUPFAM" id="SSF48371">
    <property type="entry name" value="ARM repeat"/>
    <property type="match status" value="1"/>
</dbReference>
<proteinExistence type="predicted"/>
<dbReference type="PANTHER" id="PTHR45752">
    <property type="entry name" value="LEUCINE-RICH REPEAT-CONTAINING"/>
    <property type="match status" value="1"/>
</dbReference>
<dbReference type="Gene3D" id="1.25.10.10">
    <property type="entry name" value="Leucine-rich Repeat Variant"/>
    <property type="match status" value="1"/>
</dbReference>
<dbReference type="InterPro" id="IPR011989">
    <property type="entry name" value="ARM-like"/>
</dbReference>
<feature type="domain" description="Disease resistance R13L4/SHOC-2-like LRR" evidence="3">
    <location>
        <begin position="166"/>
        <end position="345"/>
    </location>
</feature>
<dbReference type="EMBL" id="CP049616">
    <property type="protein sequence ID" value="QII44740.1"/>
    <property type="molecule type" value="Genomic_DNA"/>
</dbReference>
<dbReference type="PANTHER" id="PTHR45752:SF187">
    <property type="entry name" value="LEUCINE-RICH REPEAT AND IQ DOMAIN-CONTAINING PROTEIN 4"/>
    <property type="match status" value="1"/>
</dbReference>
<dbReference type="Pfam" id="PF23598">
    <property type="entry name" value="LRR_14"/>
    <property type="match status" value="1"/>
</dbReference>
<feature type="domain" description="DUF4132" evidence="2">
    <location>
        <begin position="1084"/>
        <end position="1261"/>
    </location>
</feature>
<evidence type="ECO:0000313" key="4">
    <source>
        <dbReference type="EMBL" id="QII44740.1"/>
    </source>
</evidence>
<dbReference type="InterPro" id="IPR025406">
    <property type="entry name" value="DUF4132"/>
</dbReference>
<sequence>MKRYFYRASDKRFWSIEDKGTSYNISYGVSFLKKSKFGSKSFSSVETCQKNIEKEIQKKLDDNYIELTIIDDFSEIDHIVKVWEIQQAQKHLPLKFNLYNSFLIKEVCKITSLQELLLKNVIELPIEIGQLHNLKKLHIHFKNPNGIIPNALGRLTQLEELKLEGVSRINDNIGDLENLNTLNIQFGWSVDGILPESIGRLKKLRELNMSYVAQIPDTIWELENLMELGISHSKIKNIPEELGNLEKLYEFHLHMSESDDLAGQSLVLPQSIGKLKNLTELVIYGYKVENLPESFKDLIELEMLVLELTNLDKIPDAIFHLENLTRLNIDVKNMDYLDPRLAQLKKLNWVNFYNMEDGQFKNVPEELLARFKKSRDWNEIKNHILGNALPENKILPTPTKEEKEKALADRKEEWSFFEDKSFNKRKYQVERFEEVVSFLKGETDKCPLPDSVDFRSIGVFESIFILLKPFPQWDFMDERILTFISQDDFSFKGMLTWLHKISSENPNMKFEDILSELEKYDIKKKNVLSRCLTKNSTVLPNGKPTSLGTYILEHFEDSPEYFIELAKNQHRKALVELFIKHRPASIEPYLPQLYLDTYDDGSNHLPYEMFDALLEYNAAKYSKILFNLMDTLEPRCRRNCRMEAARLLVEKGDDKYRTFAFGIVEETLQHISDFPENKFMWSLGTYVPSFIDWIFTHYGKSALPAVEKYVRNTKKIDINIIKLAVKHLKEDAMDMVGEAFKVSFYEGGLTPIRYYIALFDALSNIDYMPYHEEVWKLLESDSPELRLLACKEIIKFGAQAVVPRGKALLKDDNADNRELGIRLLLPFEETWDELMVVMDNEKNEDLRNLLVKKFYAVPTQITIAEAKRRVSNATERGKLNRKPAKWLDISKLPTLKWNNGEELEEKELLYLFYRQKSWDDISPDPEARDMYALIEKKSTKGLSPALLKLVKENGGIMAKNRFVLSIIGILGEDSIVNFLEKEAISGTNPNACMVLGLVGTIRAARALDNITNYFSIKYPNVREAAETAFEQIADTKGMLIQELKDAIIPDFGFKGLTKKIKDGDATYELSIDRSLGLVFEDAKGKRTKSIPQPISSKMKDSIIALEKEIKKAVKQSNTNLEKELCNQGVWPLEEWEKRFFKNPLAFALAQNFIWATYQNGNLCKNFMVDEQGKLLDRHGETIKLGPDELVVLAHPLNLESTEKNQWSAIFEEKKIAPPFPQLDRKVYRVSDDNKEKTFDHSYASRNVPNGDFKYRAAKLGWRRGSILDGGEVSSYKKSIPVHNLEAFIMLKGVNVQNLVSEGESIERLFFVPLDSVHTGTDTINEPRSGDDHRLIPFGEVPPVVYSEVVRDIESILEQG</sequence>
<dbReference type="InterPro" id="IPR055414">
    <property type="entry name" value="LRR_R13L4/SHOC2-like"/>
</dbReference>
<organism evidence="4 5">
    <name type="scientific">Flagellimonas oceani</name>
    <dbReference type="NCBI Taxonomy" id="2698672"/>
    <lineage>
        <taxon>Bacteria</taxon>
        <taxon>Pseudomonadati</taxon>
        <taxon>Bacteroidota</taxon>
        <taxon>Flavobacteriia</taxon>
        <taxon>Flavobacteriales</taxon>
        <taxon>Flavobacteriaceae</taxon>
        <taxon>Flagellimonas</taxon>
    </lineage>
</organism>
<dbReference type="KEGG" id="mut:GVT53_08615"/>
<dbReference type="InterPro" id="IPR050715">
    <property type="entry name" value="LRR-SigEffector_domain"/>
</dbReference>
<dbReference type="RefSeq" id="WP_166248273.1">
    <property type="nucleotide sequence ID" value="NZ_CP049616.1"/>
</dbReference>
<protein>
    <submittedName>
        <fullName evidence="4">DUF4132 domain-containing protein</fullName>
    </submittedName>
</protein>
<dbReference type="Pfam" id="PF13569">
    <property type="entry name" value="DUF4132"/>
    <property type="match status" value="1"/>
</dbReference>
<evidence type="ECO:0000256" key="1">
    <source>
        <dbReference type="ARBA" id="ARBA00022737"/>
    </source>
</evidence>
<dbReference type="InterPro" id="IPR032675">
    <property type="entry name" value="LRR_dom_sf"/>
</dbReference>
<evidence type="ECO:0000313" key="5">
    <source>
        <dbReference type="Proteomes" id="UP000502928"/>
    </source>
</evidence>
<dbReference type="Gene3D" id="3.80.10.10">
    <property type="entry name" value="Ribonuclease Inhibitor"/>
    <property type="match status" value="2"/>
</dbReference>
<dbReference type="InterPro" id="IPR016024">
    <property type="entry name" value="ARM-type_fold"/>
</dbReference>
<keyword evidence="5" id="KW-1185">Reference proteome</keyword>
<dbReference type="Gene3D" id="2.20.140.10">
    <property type="entry name" value="WGR domain"/>
    <property type="match status" value="1"/>
</dbReference>
<evidence type="ECO:0000259" key="3">
    <source>
        <dbReference type="Pfam" id="PF23598"/>
    </source>
</evidence>
<gene>
    <name evidence="4" type="ORF">GVT53_08615</name>
</gene>
<dbReference type="SUPFAM" id="SSF52047">
    <property type="entry name" value="RNI-like"/>
    <property type="match status" value="1"/>
</dbReference>
<evidence type="ECO:0000259" key="2">
    <source>
        <dbReference type="Pfam" id="PF13569"/>
    </source>
</evidence>
<dbReference type="Proteomes" id="UP000502928">
    <property type="component" value="Chromosome"/>
</dbReference>
<keyword evidence="1" id="KW-0677">Repeat</keyword>
<name>A0A6G7J247_9FLAO</name>
<accession>A0A6G7J247</accession>
<reference evidence="4 5" key="1">
    <citation type="submission" date="2020-02" db="EMBL/GenBank/DDBJ databases">
        <title>Complete genome of Muricauda sp. 501str8.</title>
        <authorList>
            <person name="Dong B."/>
            <person name="Zhu S."/>
            <person name="Yang J."/>
            <person name="Chen J."/>
        </authorList>
    </citation>
    <scope>NUCLEOTIDE SEQUENCE [LARGE SCALE GENOMIC DNA]</scope>
    <source>
        <strain evidence="4 5">501str8</strain>
    </source>
</reference>